<evidence type="ECO:0000313" key="2">
    <source>
        <dbReference type="EMBL" id="ESW20955.1"/>
    </source>
</evidence>
<dbReference type="Gene3D" id="1.20.1280.50">
    <property type="match status" value="1"/>
</dbReference>
<dbReference type="Gene3D" id="3.40.1000.30">
    <property type="match status" value="1"/>
</dbReference>
<dbReference type="SUPFAM" id="SSF81383">
    <property type="entry name" value="F-box domain"/>
    <property type="match status" value="1"/>
</dbReference>
<dbReference type="PANTHER" id="PTHR47602:SF2">
    <property type="entry name" value="F-BOX PROTEIN SKIP22"/>
    <property type="match status" value="1"/>
</dbReference>
<gene>
    <name evidence="2" type="ORF">PHAVU_005G029000g</name>
</gene>
<keyword evidence="3" id="KW-1185">Reference proteome</keyword>
<dbReference type="eggNOG" id="ENOG502QTNJ">
    <property type="taxonomic scope" value="Eukaryota"/>
</dbReference>
<name>V7BV77_PHAVU</name>
<proteinExistence type="predicted"/>
<protein>
    <recommendedName>
        <fullName evidence="1">F-box domain-containing protein</fullName>
    </recommendedName>
</protein>
<dbReference type="OMA" id="CSENELW"/>
<dbReference type="CDD" id="cd22165">
    <property type="entry name" value="F-box_AtSKIP22-like"/>
    <property type="match status" value="1"/>
</dbReference>
<dbReference type="PANTHER" id="PTHR47602">
    <property type="entry name" value="F-BOX PROTEIN SKIP22"/>
    <property type="match status" value="1"/>
</dbReference>
<dbReference type="EMBL" id="CM002292">
    <property type="protein sequence ID" value="ESW20955.1"/>
    <property type="molecule type" value="Genomic_DNA"/>
</dbReference>
<reference evidence="3" key="1">
    <citation type="journal article" date="2014" name="Nat. Genet.">
        <title>A reference genome for common bean and genome-wide analysis of dual domestications.</title>
        <authorList>
            <person name="Schmutz J."/>
            <person name="McClean P.E."/>
            <person name="Mamidi S."/>
            <person name="Wu G.A."/>
            <person name="Cannon S.B."/>
            <person name="Grimwood J."/>
            <person name="Jenkins J."/>
            <person name="Shu S."/>
            <person name="Song Q."/>
            <person name="Chavarro C."/>
            <person name="Torres-Torres M."/>
            <person name="Geffroy V."/>
            <person name="Moghaddam S.M."/>
            <person name="Gao D."/>
            <person name="Abernathy B."/>
            <person name="Barry K."/>
            <person name="Blair M."/>
            <person name="Brick M.A."/>
            <person name="Chovatia M."/>
            <person name="Gepts P."/>
            <person name="Goodstein D.M."/>
            <person name="Gonzales M."/>
            <person name="Hellsten U."/>
            <person name="Hyten D.L."/>
            <person name="Jia G."/>
            <person name="Kelly J.D."/>
            <person name="Kudrna D."/>
            <person name="Lee R."/>
            <person name="Richard M.M."/>
            <person name="Miklas P.N."/>
            <person name="Osorno J.M."/>
            <person name="Rodrigues J."/>
            <person name="Thareau V."/>
            <person name="Urrea C.A."/>
            <person name="Wang M."/>
            <person name="Yu Y."/>
            <person name="Zhang M."/>
            <person name="Wing R.A."/>
            <person name="Cregan P.B."/>
            <person name="Rokhsar D.S."/>
            <person name="Jackson S.A."/>
        </authorList>
    </citation>
    <scope>NUCLEOTIDE SEQUENCE [LARGE SCALE GENOMIC DNA]</scope>
    <source>
        <strain evidence="3">cv. G19833</strain>
    </source>
</reference>
<evidence type="ECO:0000313" key="3">
    <source>
        <dbReference type="Proteomes" id="UP000000226"/>
    </source>
</evidence>
<dbReference type="Pfam" id="PF12937">
    <property type="entry name" value="F-box-like"/>
    <property type="match status" value="1"/>
</dbReference>
<dbReference type="InterPro" id="IPR036047">
    <property type="entry name" value="F-box-like_dom_sf"/>
</dbReference>
<accession>V7BV77</accession>
<dbReference type="SMART" id="SM00256">
    <property type="entry name" value="FBOX"/>
    <property type="match status" value="1"/>
</dbReference>
<evidence type="ECO:0000259" key="1">
    <source>
        <dbReference type="PROSITE" id="PS50181"/>
    </source>
</evidence>
<sequence length="387" mass="42995">MNLRVKPLEFDRTLVIKLPNSCSLQHLIDTLSRILPSSSSFSSLHLSLNSKDEIRASSPHVSLHSLGVADDDLIFYSFNPAAFSSQTLAGDAPLTPAVEKHPTLGSAEAESDEALLLSTNSEPSFLRRLLKEALTRNYLNVFKLLTLTVHRVVVEYGFVRIDKDSGTAVSCFPSPDDSPSPFSSMMSLRYTLPQILVGGGSHSVNLKFQRLGQHFVNVCGGLSDDSGTRLHHVCLDTRRYARALESMQENGESKGSDGEEVFEMLKMVKDRVALPLLIDLCEKVGLDIPPCLMKLPTELKELILERVAGVDLARVACTCSELRFLCSENELWKKKYLEEFGGESEGSVFKDLFAVSWQRKVSKEEILYQAFQRAMDSNPGKICTIYL</sequence>
<dbReference type="InterPro" id="IPR001810">
    <property type="entry name" value="F-box_dom"/>
</dbReference>
<dbReference type="Gramene" id="ESW20955">
    <property type="protein sequence ID" value="ESW20955"/>
    <property type="gene ID" value="PHAVU_005G029000g"/>
</dbReference>
<dbReference type="PROSITE" id="PS50181">
    <property type="entry name" value="FBOX"/>
    <property type="match status" value="1"/>
</dbReference>
<organism evidence="2 3">
    <name type="scientific">Phaseolus vulgaris</name>
    <name type="common">Kidney bean</name>
    <name type="synonym">French bean</name>
    <dbReference type="NCBI Taxonomy" id="3885"/>
    <lineage>
        <taxon>Eukaryota</taxon>
        <taxon>Viridiplantae</taxon>
        <taxon>Streptophyta</taxon>
        <taxon>Embryophyta</taxon>
        <taxon>Tracheophyta</taxon>
        <taxon>Spermatophyta</taxon>
        <taxon>Magnoliopsida</taxon>
        <taxon>eudicotyledons</taxon>
        <taxon>Gunneridae</taxon>
        <taxon>Pentapetalae</taxon>
        <taxon>rosids</taxon>
        <taxon>fabids</taxon>
        <taxon>Fabales</taxon>
        <taxon>Fabaceae</taxon>
        <taxon>Papilionoideae</taxon>
        <taxon>50 kb inversion clade</taxon>
        <taxon>NPAAA clade</taxon>
        <taxon>indigoferoid/millettioid clade</taxon>
        <taxon>Phaseoleae</taxon>
        <taxon>Phaseolus</taxon>
    </lineage>
</organism>
<dbReference type="Proteomes" id="UP000000226">
    <property type="component" value="Chromosome 5"/>
</dbReference>
<dbReference type="OrthoDB" id="101791at2759"/>
<feature type="domain" description="F-box" evidence="1">
    <location>
        <begin position="289"/>
        <end position="335"/>
    </location>
</feature>
<dbReference type="AlphaFoldDB" id="V7BV77"/>
<dbReference type="SMR" id="V7BV77"/>